<reference evidence="3" key="1">
    <citation type="journal article" date="2019" name="Int. J. Syst. Evol. Microbiol.">
        <title>The Global Catalogue of Microorganisms (GCM) 10K type strain sequencing project: providing services to taxonomists for standard genome sequencing and annotation.</title>
        <authorList>
            <consortium name="The Broad Institute Genomics Platform"/>
            <consortium name="The Broad Institute Genome Sequencing Center for Infectious Disease"/>
            <person name="Wu L."/>
            <person name="Ma J."/>
        </authorList>
    </citation>
    <scope>NUCLEOTIDE SEQUENCE [LARGE SCALE GENOMIC DNA]</scope>
    <source>
        <strain evidence="3">CGMCC 4.7289</strain>
    </source>
</reference>
<dbReference type="RefSeq" id="WP_253763244.1">
    <property type="nucleotide sequence ID" value="NZ_JAMZDZ010000001.1"/>
</dbReference>
<keyword evidence="1" id="KW-0472">Membrane</keyword>
<feature type="transmembrane region" description="Helical" evidence="1">
    <location>
        <begin position="118"/>
        <end position="139"/>
    </location>
</feature>
<keyword evidence="3" id="KW-1185">Reference proteome</keyword>
<feature type="transmembrane region" description="Helical" evidence="1">
    <location>
        <begin position="281"/>
        <end position="300"/>
    </location>
</feature>
<keyword evidence="1" id="KW-0812">Transmembrane</keyword>
<sequence>MENTFTTRRWHRPLLIVAFLMAGLSLVAAAGLVLDDRVLVGAPIWLKPLKFTISFAIYAGTLSWLLSVTRRAPRTTWAMGTIVAAGLVTEMALIFVQIGYRGRMLHFNQSTPLDTDFTIVMAFTIYALWGATLAIAILAMTQKLGGRAVTLALRLGLVITLIGLALGMLMVKPTAEQQSAIDAGQHLAIVGGHSVGVPDGGPGLPFLTWSTTGGDLRIPHFIGIHALQLLPLLSILFVLRFGERVASRLVWVAASGYAGMLALLTWQALRAQPLLRPDAETLTALGFLLLATFGSGYAVTRRAKA</sequence>
<proteinExistence type="predicted"/>
<protein>
    <submittedName>
        <fullName evidence="2">Uncharacterized protein</fullName>
    </submittedName>
</protein>
<comment type="caution">
    <text evidence="2">The sequence shown here is derived from an EMBL/GenBank/DDBJ whole genome shotgun (WGS) entry which is preliminary data.</text>
</comment>
<feature type="transmembrane region" description="Helical" evidence="1">
    <location>
        <begin position="77"/>
        <end position="98"/>
    </location>
</feature>
<name>A0ABV8LFS9_9ACTN</name>
<dbReference type="Proteomes" id="UP001595816">
    <property type="component" value="Unassembled WGS sequence"/>
</dbReference>
<feature type="transmembrane region" description="Helical" evidence="1">
    <location>
        <begin position="218"/>
        <end position="242"/>
    </location>
</feature>
<dbReference type="EMBL" id="JBHSAY010000002">
    <property type="protein sequence ID" value="MFC4129095.1"/>
    <property type="molecule type" value="Genomic_DNA"/>
</dbReference>
<evidence type="ECO:0000256" key="1">
    <source>
        <dbReference type="SAM" id="Phobius"/>
    </source>
</evidence>
<evidence type="ECO:0000313" key="3">
    <source>
        <dbReference type="Proteomes" id="UP001595816"/>
    </source>
</evidence>
<feature type="transmembrane region" description="Helical" evidence="1">
    <location>
        <begin position="151"/>
        <end position="171"/>
    </location>
</feature>
<gene>
    <name evidence="2" type="ORF">ACFOZ4_00515</name>
</gene>
<feature type="transmembrane region" description="Helical" evidence="1">
    <location>
        <begin position="45"/>
        <end position="65"/>
    </location>
</feature>
<accession>A0ABV8LFS9</accession>
<organism evidence="2 3">
    <name type="scientific">Hamadaea flava</name>
    <dbReference type="NCBI Taxonomy" id="1742688"/>
    <lineage>
        <taxon>Bacteria</taxon>
        <taxon>Bacillati</taxon>
        <taxon>Actinomycetota</taxon>
        <taxon>Actinomycetes</taxon>
        <taxon>Micromonosporales</taxon>
        <taxon>Micromonosporaceae</taxon>
        <taxon>Hamadaea</taxon>
    </lineage>
</organism>
<feature type="transmembrane region" description="Helical" evidence="1">
    <location>
        <begin position="249"/>
        <end position="269"/>
    </location>
</feature>
<keyword evidence="1" id="KW-1133">Transmembrane helix</keyword>
<evidence type="ECO:0000313" key="2">
    <source>
        <dbReference type="EMBL" id="MFC4129095.1"/>
    </source>
</evidence>